<dbReference type="Proteomes" id="UP000176855">
    <property type="component" value="Unassembled WGS sequence"/>
</dbReference>
<name>A0A1G2HPQ0_9BACT</name>
<accession>A0A1G2HPQ0</accession>
<dbReference type="EMBL" id="MHOO01000011">
    <property type="protein sequence ID" value="OGZ63858.1"/>
    <property type="molecule type" value="Genomic_DNA"/>
</dbReference>
<organism evidence="3 4">
    <name type="scientific">Candidatus Staskawiczbacteria bacterium RIFCSPHIGHO2_01_FULL_39_25</name>
    <dbReference type="NCBI Taxonomy" id="1802202"/>
    <lineage>
        <taxon>Bacteria</taxon>
        <taxon>Candidatus Staskawicziibacteriota</taxon>
    </lineage>
</organism>
<feature type="region of interest" description="Disordered" evidence="1">
    <location>
        <begin position="183"/>
        <end position="211"/>
    </location>
</feature>
<evidence type="ECO:0000256" key="1">
    <source>
        <dbReference type="SAM" id="MobiDB-lite"/>
    </source>
</evidence>
<keyword evidence="2" id="KW-1133">Transmembrane helix</keyword>
<comment type="caution">
    <text evidence="3">The sequence shown here is derived from an EMBL/GenBank/DDBJ whole genome shotgun (WGS) entry which is preliminary data.</text>
</comment>
<evidence type="ECO:0000313" key="4">
    <source>
        <dbReference type="Proteomes" id="UP000176855"/>
    </source>
</evidence>
<sequence>MTKQKISLNHKEREGLRDSMIHFIKTNPPITLKSTRQKSKLLLKYASITSVIVMLFGFAGISFAAQNSLPGDFMYPLKIRLNEKILAFMPFLDEPKPSYYLYLAHLRLEEAEQLAVQGKLNKKLSKKIVSLLNEHITDAKNSSKATENKSKANLLVETSSSLEASLSAHGKILSKLADNRGKTSEGVKNMVREIQNKTEETKQMRQDSEKKLSVGFASNMKADSEKKAAEAENNLIGAINFIDSKKGYLSEDFYILAKTNIHNANSLIIQGQTKLQLGEYKEAFILFQEAIRTIEEIKINVDAAIHLKVNVLPILNQ</sequence>
<feature type="transmembrane region" description="Helical" evidence="2">
    <location>
        <begin position="42"/>
        <end position="65"/>
    </location>
</feature>
<reference evidence="3 4" key="1">
    <citation type="journal article" date="2016" name="Nat. Commun.">
        <title>Thousands of microbial genomes shed light on interconnected biogeochemical processes in an aquifer system.</title>
        <authorList>
            <person name="Anantharaman K."/>
            <person name="Brown C.T."/>
            <person name="Hug L.A."/>
            <person name="Sharon I."/>
            <person name="Castelle C.J."/>
            <person name="Probst A.J."/>
            <person name="Thomas B.C."/>
            <person name="Singh A."/>
            <person name="Wilkins M.J."/>
            <person name="Karaoz U."/>
            <person name="Brodie E.L."/>
            <person name="Williams K.H."/>
            <person name="Hubbard S.S."/>
            <person name="Banfield J.F."/>
        </authorList>
    </citation>
    <scope>NUCLEOTIDE SEQUENCE [LARGE SCALE GENOMIC DNA]</scope>
</reference>
<keyword evidence="2" id="KW-0472">Membrane</keyword>
<protein>
    <submittedName>
        <fullName evidence="3">Uncharacterized protein</fullName>
    </submittedName>
</protein>
<dbReference type="AlphaFoldDB" id="A0A1G2HPQ0"/>
<evidence type="ECO:0000256" key="2">
    <source>
        <dbReference type="SAM" id="Phobius"/>
    </source>
</evidence>
<keyword evidence="2" id="KW-0812">Transmembrane</keyword>
<evidence type="ECO:0000313" key="3">
    <source>
        <dbReference type="EMBL" id="OGZ63858.1"/>
    </source>
</evidence>
<proteinExistence type="predicted"/>
<gene>
    <name evidence="3" type="ORF">A2730_01040</name>
</gene>